<evidence type="ECO:0000313" key="2">
    <source>
        <dbReference type="EMBL" id="MPN15673.1"/>
    </source>
</evidence>
<feature type="region of interest" description="Disordered" evidence="1">
    <location>
        <begin position="81"/>
        <end position="124"/>
    </location>
</feature>
<dbReference type="AlphaFoldDB" id="A0A645FUA0"/>
<reference evidence="2" key="1">
    <citation type="submission" date="2019-08" db="EMBL/GenBank/DDBJ databases">
        <authorList>
            <person name="Kucharzyk K."/>
            <person name="Murdoch R.W."/>
            <person name="Higgins S."/>
            <person name="Loffler F."/>
        </authorList>
    </citation>
    <scope>NUCLEOTIDE SEQUENCE</scope>
</reference>
<proteinExistence type="predicted"/>
<evidence type="ECO:0000256" key="1">
    <source>
        <dbReference type="SAM" id="MobiDB-lite"/>
    </source>
</evidence>
<comment type="caution">
    <text evidence="2">The sequence shown here is derived from an EMBL/GenBank/DDBJ whole genome shotgun (WGS) entry which is preliminary data.</text>
</comment>
<organism evidence="2">
    <name type="scientific">bioreactor metagenome</name>
    <dbReference type="NCBI Taxonomy" id="1076179"/>
    <lineage>
        <taxon>unclassified sequences</taxon>
        <taxon>metagenomes</taxon>
        <taxon>ecological metagenomes</taxon>
    </lineage>
</organism>
<accession>A0A645FUA0</accession>
<sequence length="167" mass="17685">MYFSPASLAFSITSSMLSTPKEVIRYERMAPRATLPHCPSIIGCGKPCSSSNRPMRSSASARRQAKNAIFAPTIWASSSCTGSTRQSLTPLTSRYSTRSRRRQENCSTAPPSTRVAARADGANRPTEIPVSSSLYCAASSSAAAYSSGTPCTVLMFSACMPNASSPP</sequence>
<name>A0A645FUA0_9ZZZZ</name>
<dbReference type="EMBL" id="VSSQ01062512">
    <property type="protein sequence ID" value="MPN15673.1"/>
    <property type="molecule type" value="Genomic_DNA"/>
</dbReference>
<protein>
    <submittedName>
        <fullName evidence="2">Uncharacterized protein</fullName>
    </submittedName>
</protein>
<gene>
    <name evidence="2" type="ORF">SDC9_163007</name>
</gene>
<feature type="compositionally biased region" description="Low complexity" evidence="1">
    <location>
        <begin position="87"/>
        <end position="96"/>
    </location>
</feature>